<accession>A0A420DMM5</accession>
<evidence type="ECO:0000259" key="4">
    <source>
        <dbReference type="Pfam" id="PF04355"/>
    </source>
</evidence>
<name>A0A420DMM5_9RHOB</name>
<evidence type="ECO:0000313" key="5">
    <source>
        <dbReference type="EMBL" id="RKE95534.1"/>
    </source>
</evidence>
<feature type="domain" description="Outer membrane protein assembly factor BamE" evidence="4">
    <location>
        <begin position="34"/>
        <end position="109"/>
    </location>
</feature>
<evidence type="ECO:0000256" key="3">
    <source>
        <dbReference type="SAM" id="SignalP"/>
    </source>
</evidence>
<keyword evidence="2" id="KW-0472">Membrane</keyword>
<dbReference type="STRING" id="1443111.Z949_2023"/>
<keyword evidence="1 3" id="KW-0732">Signal</keyword>
<reference evidence="5 6" key="1">
    <citation type="submission" date="2018-09" db="EMBL/GenBank/DDBJ databases">
        <title>Genomic Encyclopedia of Archaeal and Bacterial Type Strains, Phase II (KMG-II): from individual species to whole genera.</title>
        <authorList>
            <person name="Goeker M."/>
        </authorList>
    </citation>
    <scope>NUCLEOTIDE SEQUENCE [LARGE SCALE GENOMIC DNA]</scope>
    <source>
        <strain evidence="5 6">DSM 11458</strain>
    </source>
</reference>
<organism evidence="5 6">
    <name type="scientific">Sulfitobacter guttiformis</name>
    <dbReference type="NCBI Taxonomy" id="74349"/>
    <lineage>
        <taxon>Bacteria</taxon>
        <taxon>Pseudomonadati</taxon>
        <taxon>Pseudomonadota</taxon>
        <taxon>Alphaproteobacteria</taxon>
        <taxon>Rhodobacterales</taxon>
        <taxon>Roseobacteraceae</taxon>
        <taxon>Sulfitobacter</taxon>
    </lineage>
</organism>
<dbReference type="EMBL" id="RAQK01000001">
    <property type="protein sequence ID" value="RKE95534.1"/>
    <property type="molecule type" value="Genomic_DNA"/>
</dbReference>
<dbReference type="Pfam" id="PF04355">
    <property type="entry name" value="BamE"/>
    <property type="match status" value="1"/>
</dbReference>
<proteinExistence type="predicted"/>
<dbReference type="OrthoDB" id="7203955at2"/>
<evidence type="ECO:0000256" key="2">
    <source>
        <dbReference type="ARBA" id="ARBA00023136"/>
    </source>
</evidence>
<dbReference type="RefSeq" id="WP_037967927.1">
    <property type="nucleotide sequence ID" value="NZ_RAQK01000001.1"/>
</dbReference>
<dbReference type="Gene3D" id="3.30.1450.10">
    <property type="match status" value="1"/>
</dbReference>
<dbReference type="InterPro" id="IPR037873">
    <property type="entry name" value="BamE-like"/>
</dbReference>
<sequence>MGITINTSILRRALLVAAVAGAVSACAPQFKNHGYIPPAEDLEQITVGVDTRASVEESIGAPSTAGVVNESGFYYVRSRKRTFGALAPKEIEREVLAISFDSAGVVSNIETFGLERGQVVPLTRRVTSSGVSDNSFIRQLLGNIGRFNPAGLAG</sequence>
<feature type="chain" id="PRO_5019179680" evidence="3">
    <location>
        <begin position="28"/>
        <end position="154"/>
    </location>
</feature>
<gene>
    <name evidence="5" type="ORF">C8N30_0069</name>
</gene>
<evidence type="ECO:0000313" key="6">
    <source>
        <dbReference type="Proteomes" id="UP000284407"/>
    </source>
</evidence>
<dbReference type="AlphaFoldDB" id="A0A420DMM5"/>
<evidence type="ECO:0000256" key="1">
    <source>
        <dbReference type="ARBA" id="ARBA00022729"/>
    </source>
</evidence>
<dbReference type="GO" id="GO:0019867">
    <property type="term" value="C:outer membrane"/>
    <property type="evidence" value="ECO:0007669"/>
    <property type="project" value="InterPro"/>
</dbReference>
<feature type="signal peptide" evidence="3">
    <location>
        <begin position="1"/>
        <end position="27"/>
    </location>
</feature>
<comment type="caution">
    <text evidence="5">The sequence shown here is derived from an EMBL/GenBank/DDBJ whole genome shotgun (WGS) entry which is preliminary data.</text>
</comment>
<dbReference type="InterPro" id="IPR007450">
    <property type="entry name" value="BamE_dom"/>
</dbReference>
<dbReference type="Proteomes" id="UP000284407">
    <property type="component" value="Unassembled WGS sequence"/>
</dbReference>
<protein>
    <submittedName>
        <fullName evidence="5">Beta-barrel assembly machine subunit BamE</fullName>
    </submittedName>
</protein>
<keyword evidence="6" id="KW-1185">Reference proteome</keyword>